<organism evidence="2 3">
    <name type="scientific">Actinomadura sediminis</name>
    <dbReference type="NCBI Taxonomy" id="1038904"/>
    <lineage>
        <taxon>Bacteria</taxon>
        <taxon>Bacillati</taxon>
        <taxon>Actinomycetota</taxon>
        <taxon>Actinomycetes</taxon>
        <taxon>Streptosporangiales</taxon>
        <taxon>Thermomonosporaceae</taxon>
        <taxon>Actinomadura</taxon>
    </lineage>
</organism>
<feature type="domain" description="Knr4/Smi1-like" evidence="1">
    <location>
        <begin position="28"/>
        <end position="145"/>
    </location>
</feature>
<dbReference type="RefSeq" id="WP_378305082.1">
    <property type="nucleotide sequence ID" value="NZ_JBHTJA010000101.1"/>
</dbReference>
<evidence type="ECO:0000313" key="3">
    <source>
        <dbReference type="Proteomes" id="UP001596972"/>
    </source>
</evidence>
<reference evidence="3" key="1">
    <citation type="journal article" date="2019" name="Int. J. Syst. Evol. Microbiol.">
        <title>The Global Catalogue of Microorganisms (GCM) 10K type strain sequencing project: providing services to taxonomists for standard genome sequencing and annotation.</title>
        <authorList>
            <consortium name="The Broad Institute Genomics Platform"/>
            <consortium name="The Broad Institute Genome Sequencing Center for Infectious Disease"/>
            <person name="Wu L."/>
            <person name="Ma J."/>
        </authorList>
    </citation>
    <scope>NUCLEOTIDE SEQUENCE [LARGE SCALE GENOMIC DNA]</scope>
    <source>
        <strain evidence="3">JCM 31202</strain>
    </source>
</reference>
<dbReference type="SUPFAM" id="SSF160631">
    <property type="entry name" value="SMI1/KNR4-like"/>
    <property type="match status" value="1"/>
</dbReference>
<proteinExistence type="predicted"/>
<keyword evidence="3" id="KW-1185">Reference proteome</keyword>
<evidence type="ECO:0000259" key="1">
    <source>
        <dbReference type="Pfam" id="PF09346"/>
    </source>
</evidence>
<sequence>MTKIDDLIARVAARARAECPTLPPPVGDPDVNAAEDALGFHLPPLLARLYRDVANGGFGPDYQLFPLVGEGPTAVDVYREERAHAGGTGWPAGVLPILHWGCGMYAAVDCTTASSTVLLFEPNVYQGDWADAWFLDAETLDGWLEGWLSGNAWYEEENLGNTEPPEPRPWTDARERLARIRG</sequence>
<comment type="caution">
    <text evidence="2">The sequence shown here is derived from an EMBL/GenBank/DDBJ whole genome shotgun (WGS) entry which is preliminary data.</text>
</comment>
<dbReference type="Proteomes" id="UP001596972">
    <property type="component" value="Unassembled WGS sequence"/>
</dbReference>
<dbReference type="EMBL" id="JBHTJA010000101">
    <property type="protein sequence ID" value="MFD0904822.1"/>
    <property type="molecule type" value="Genomic_DNA"/>
</dbReference>
<dbReference type="Pfam" id="PF09346">
    <property type="entry name" value="SMI1_KNR4"/>
    <property type="match status" value="1"/>
</dbReference>
<dbReference type="InterPro" id="IPR037883">
    <property type="entry name" value="Knr4/Smi1-like_sf"/>
</dbReference>
<evidence type="ECO:0000313" key="2">
    <source>
        <dbReference type="EMBL" id="MFD0904822.1"/>
    </source>
</evidence>
<protein>
    <submittedName>
        <fullName evidence="2">SMI1/KNR4 family protein</fullName>
    </submittedName>
</protein>
<accession>A0ABW3F0J6</accession>
<gene>
    <name evidence="2" type="ORF">ACFQ11_30880</name>
</gene>
<name>A0ABW3F0J6_9ACTN</name>
<dbReference type="InterPro" id="IPR018958">
    <property type="entry name" value="Knr4/Smi1-like_dom"/>
</dbReference>